<sequence length="125" mass="14516">MNPHDKAHELVRSIRDSDAFSRAKQAKQAIEQDEPTKRMVQDFKRRQLQLQAKQMMGQTVSEDDMAQMQKLSEVIGLNPHARNYLQADMELQILMVDVQKLLSELLDEVSLLSLEQIYEEMGRSE</sequence>
<dbReference type="Proteomes" id="UP001579974">
    <property type="component" value="Unassembled WGS sequence"/>
</dbReference>
<dbReference type="Gene3D" id="1.20.1500.10">
    <property type="entry name" value="YheA/YmcA-like"/>
    <property type="match status" value="1"/>
</dbReference>
<comment type="caution">
    <text evidence="2">The sequence shown here is derived from an EMBL/GenBank/DDBJ whole genome shotgun (WGS) entry which is preliminary data.</text>
</comment>
<dbReference type="InterPro" id="IPR010368">
    <property type="entry name" value="Com_YlbF"/>
</dbReference>
<gene>
    <name evidence="2" type="ORF">KKP3000_002887</name>
</gene>
<evidence type="ECO:0000313" key="3">
    <source>
        <dbReference type="Proteomes" id="UP001579974"/>
    </source>
</evidence>
<dbReference type="InterPro" id="IPR023378">
    <property type="entry name" value="YheA/YmcA-like_dom_sf"/>
</dbReference>
<reference evidence="2 3" key="1">
    <citation type="journal article" date="2024" name="Int. J. Mol. Sci.">
        <title>Exploration of Alicyclobacillus spp. Genome in Search of Antibiotic Resistance.</title>
        <authorList>
            <person name="Bucka-Kolendo J."/>
            <person name="Kiousi D.E."/>
            <person name="Dekowska A."/>
            <person name="Mikolajczuk-Szczyrba A."/>
            <person name="Karadedos D.M."/>
            <person name="Michael P."/>
            <person name="Galanis A."/>
            <person name="Sokolowska B."/>
        </authorList>
    </citation>
    <scope>NUCLEOTIDE SEQUENCE [LARGE SCALE GENOMIC DNA]</scope>
    <source>
        <strain evidence="2 3">KKP 3000</strain>
    </source>
</reference>
<accession>A0ABV5ABM9</accession>
<dbReference type="SUPFAM" id="SSF158622">
    <property type="entry name" value="YheA/YmcA-like"/>
    <property type="match status" value="1"/>
</dbReference>
<dbReference type="RefSeq" id="WP_275475337.1">
    <property type="nucleotide sequence ID" value="NZ_CP162940.1"/>
</dbReference>
<organism evidence="2 3">
    <name type="scientific">Alicyclobacillus fastidiosus</name>
    <dbReference type="NCBI Taxonomy" id="392011"/>
    <lineage>
        <taxon>Bacteria</taxon>
        <taxon>Bacillati</taxon>
        <taxon>Bacillota</taxon>
        <taxon>Bacilli</taxon>
        <taxon>Bacillales</taxon>
        <taxon>Alicyclobacillaceae</taxon>
        <taxon>Alicyclobacillus</taxon>
    </lineage>
</organism>
<dbReference type="EMBL" id="JBDXSU010000003">
    <property type="protein sequence ID" value="MFB5189611.1"/>
    <property type="molecule type" value="Genomic_DNA"/>
</dbReference>
<evidence type="ECO:0000256" key="1">
    <source>
        <dbReference type="SAM" id="MobiDB-lite"/>
    </source>
</evidence>
<name>A0ABV5ABM9_9BACL</name>
<dbReference type="Pfam" id="PF06133">
    <property type="entry name" value="Com_YlbF"/>
    <property type="match status" value="1"/>
</dbReference>
<keyword evidence="3" id="KW-1185">Reference proteome</keyword>
<protein>
    <submittedName>
        <fullName evidence="2">YlbF family regulator</fullName>
    </submittedName>
</protein>
<feature type="region of interest" description="Disordered" evidence="1">
    <location>
        <begin position="18"/>
        <end position="38"/>
    </location>
</feature>
<proteinExistence type="predicted"/>
<evidence type="ECO:0000313" key="2">
    <source>
        <dbReference type="EMBL" id="MFB5189611.1"/>
    </source>
</evidence>